<proteinExistence type="predicted"/>
<dbReference type="RefSeq" id="WP_219876144.1">
    <property type="nucleotide sequence ID" value="NZ_JAHYXK010000002.1"/>
</dbReference>
<dbReference type="Proteomes" id="UP000813018">
    <property type="component" value="Unassembled WGS sequence"/>
</dbReference>
<protein>
    <submittedName>
        <fullName evidence="2">Uncharacterized protein</fullName>
    </submittedName>
</protein>
<evidence type="ECO:0000313" key="2">
    <source>
        <dbReference type="EMBL" id="MBW7466267.1"/>
    </source>
</evidence>
<accession>A0ABS7CQY4</accession>
<evidence type="ECO:0000313" key="3">
    <source>
        <dbReference type="Proteomes" id="UP000813018"/>
    </source>
</evidence>
<name>A0ABS7CQY4_9BACT</name>
<comment type="caution">
    <text evidence="2">The sequence shown here is derived from an EMBL/GenBank/DDBJ whole genome shotgun (WGS) entry which is preliminary data.</text>
</comment>
<keyword evidence="1" id="KW-0732">Signal</keyword>
<dbReference type="EMBL" id="JAHYXK010000002">
    <property type="protein sequence ID" value="MBW7466267.1"/>
    <property type="molecule type" value="Genomic_DNA"/>
</dbReference>
<sequence length="115" mass="13086">MKKYSYLLFAVVICLTMGFQCGDDYLPEPEPAQIFKETLSLNPFKKTYSIGDTIWIETNINDKHLFDSKSGREVLVDSVSLPIELSYSALYQVYTRPEGFCKVVTSSPVEENTEL</sequence>
<evidence type="ECO:0000256" key="1">
    <source>
        <dbReference type="SAM" id="SignalP"/>
    </source>
</evidence>
<reference evidence="2 3" key="1">
    <citation type="journal article" date="2016" name="Int. J. Syst. Evol. Microbiol.">
        <title>Pontibacter aydingkolensis sp. nov., isolated from soil of a salt lake.</title>
        <authorList>
            <person name="Osman G."/>
            <person name="Zhang T."/>
            <person name="Lou K."/>
            <person name="Gao Y."/>
            <person name="Chang W."/>
            <person name="Lin Q."/>
            <person name="Yang H.M."/>
            <person name="Huo X.D."/>
            <person name="Wang N."/>
        </authorList>
    </citation>
    <scope>NUCLEOTIDE SEQUENCE [LARGE SCALE GENOMIC DNA]</scope>
    <source>
        <strain evidence="2 3">KACC 19255</strain>
    </source>
</reference>
<feature type="chain" id="PRO_5045482600" evidence="1">
    <location>
        <begin position="23"/>
        <end position="115"/>
    </location>
</feature>
<keyword evidence="3" id="KW-1185">Reference proteome</keyword>
<feature type="signal peptide" evidence="1">
    <location>
        <begin position="1"/>
        <end position="22"/>
    </location>
</feature>
<organism evidence="2 3">
    <name type="scientific">Pontibacter aydingkolensis</name>
    <dbReference type="NCBI Taxonomy" id="1911536"/>
    <lineage>
        <taxon>Bacteria</taxon>
        <taxon>Pseudomonadati</taxon>
        <taxon>Bacteroidota</taxon>
        <taxon>Cytophagia</taxon>
        <taxon>Cytophagales</taxon>
        <taxon>Hymenobacteraceae</taxon>
        <taxon>Pontibacter</taxon>
    </lineage>
</organism>
<gene>
    <name evidence="2" type="ORF">K0O23_04245</name>
</gene>